<dbReference type="SUPFAM" id="SSF160631">
    <property type="entry name" value="SMI1/KNR4-like"/>
    <property type="match status" value="1"/>
</dbReference>
<gene>
    <name evidence="1" type="ORF">Ssi02_59720</name>
</gene>
<dbReference type="Proteomes" id="UP000606172">
    <property type="component" value="Unassembled WGS sequence"/>
</dbReference>
<protein>
    <recommendedName>
        <fullName evidence="3">Knr4/Smi1-like domain-containing protein</fullName>
    </recommendedName>
</protein>
<proteinExistence type="predicted"/>
<evidence type="ECO:0000313" key="2">
    <source>
        <dbReference type="Proteomes" id="UP000606172"/>
    </source>
</evidence>
<evidence type="ECO:0000313" key="1">
    <source>
        <dbReference type="EMBL" id="GII95741.1"/>
    </source>
</evidence>
<reference evidence="1" key="1">
    <citation type="submission" date="2021-01" db="EMBL/GenBank/DDBJ databases">
        <title>Whole genome shotgun sequence of Sinosporangium siamense NBRC 109515.</title>
        <authorList>
            <person name="Komaki H."/>
            <person name="Tamura T."/>
        </authorList>
    </citation>
    <scope>NUCLEOTIDE SEQUENCE</scope>
    <source>
        <strain evidence="1">NBRC 109515</strain>
    </source>
</reference>
<organism evidence="1 2">
    <name type="scientific">Sinosporangium siamense</name>
    <dbReference type="NCBI Taxonomy" id="1367973"/>
    <lineage>
        <taxon>Bacteria</taxon>
        <taxon>Bacillati</taxon>
        <taxon>Actinomycetota</taxon>
        <taxon>Actinomycetes</taxon>
        <taxon>Streptosporangiales</taxon>
        <taxon>Streptosporangiaceae</taxon>
        <taxon>Sinosporangium</taxon>
    </lineage>
</organism>
<accession>A0A919RP04</accession>
<sequence length="415" mass="45909">MQLEVADRGIVYLADRELEGYAAETPAQSIGIIAVEQGYATLRITHQWGPANFTVAISDRAPEADLTGYEDIVEIGYQSMSGHLEMTGFCYDEHIAFPLPPLPAGPGEYRIRYHVKGMDTEGTEDATDDHYLQIWPSPPRDPVVVQTTTQTLHYFLAPEKHEGNSGTTRRNDHGRPAMRSALQREWRLRRNPGTDWSDVRERLVRLTADPGADAVFGSACHRWTLQPPLGAGDLAQIEAQLRTELPGEYQSFLQQAGAGGAGPAYGLFPVRRVNGRWQWEGDGANLTDLGTLNQPFPHVEAFNPADALPAPPDEEDFDSSEAFTAAEDAYWEQYNTIVYDHRHSIGLLYLCHLGCALREALVISGPARGQMWGDDTAGGAGFQPLVDDAGNPLGFARWYRRWLDAAEDQASHEAH</sequence>
<dbReference type="InterPro" id="IPR037883">
    <property type="entry name" value="Knr4/Smi1-like_sf"/>
</dbReference>
<evidence type="ECO:0008006" key="3">
    <source>
        <dbReference type="Google" id="ProtNLM"/>
    </source>
</evidence>
<keyword evidence="2" id="KW-1185">Reference proteome</keyword>
<name>A0A919RP04_9ACTN</name>
<comment type="caution">
    <text evidence="1">The sequence shown here is derived from an EMBL/GenBank/DDBJ whole genome shotgun (WGS) entry which is preliminary data.</text>
</comment>
<dbReference type="AlphaFoldDB" id="A0A919RP04"/>
<dbReference type="EMBL" id="BOOW01000038">
    <property type="protein sequence ID" value="GII95741.1"/>
    <property type="molecule type" value="Genomic_DNA"/>
</dbReference>